<dbReference type="InterPro" id="IPR036388">
    <property type="entry name" value="WH-like_DNA-bd_sf"/>
</dbReference>
<dbReference type="GO" id="GO:0006352">
    <property type="term" value="P:DNA-templated transcription initiation"/>
    <property type="evidence" value="ECO:0007669"/>
    <property type="project" value="InterPro"/>
</dbReference>
<dbReference type="InterPro" id="IPR011517">
    <property type="entry name" value="RNA_pol_sigma70_ECF-like"/>
</dbReference>
<dbReference type="PANTHER" id="PTHR43133">
    <property type="entry name" value="RNA POLYMERASE ECF-TYPE SIGMA FACTO"/>
    <property type="match status" value="1"/>
</dbReference>
<name>A0A143PLV9_LUTPR</name>
<dbReference type="InterPro" id="IPR014284">
    <property type="entry name" value="RNA_pol_sigma-70_dom"/>
</dbReference>
<keyword evidence="2" id="KW-0731">Sigma factor</keyword>
<proteinExistence type="predicted"/>
<dbReference type="PANTHER" id="PTHR43133:SF39">
    <property type="entry name" value="SIMILAR TO RNA POLYMERASE SIGMA-E FACTOR"/>
    <property type="match status" value="1"/>
</dbReference>
<dbReference type="Gene3D" id="1.10.10.10">
    <property type="entry name" value="Winged helix-like DNA-binding domain superfamily/Winged helix DNA-binding domain"/>
    <property type="match status" value="1"/>
</dbReference>
<evidence type="ECO:0000256" key="3">
    <source>
        <dbReference type="ARBA" id="ARBA00023163"/>
    </source>
</evidence>
<gene>
    <name evidence="5" type="ORF">LuPra_02804</name>
</gene>
<dbReference type="AlphaFoldDB" id="A0A143PLV9"/>
<sequence length="204" mass="22976">MPIYTRNLTHRPDMNGRYSPTVTQLLVAWNGGDREALEQLLPLVYAELKRLARGQLSRERRATLQPTALVHEAFVKLVDQRVVDWQNRAHFFGIAACLMRRIVLQRARHIRAGKRGGGALHVAIDDATVLSDERSAELVALDAAMVKLAAMDPRQGRIVELRFFGGLSVEETGEVLGISAGTVKREWRSARAWLYKEIARGWPQ</sequence>
<dbReference type="STRING" id="1855912.LuPra_02804"/>
<evidence type="ECO:0000259" key="4">
    <source>
        <dbReference type="Pfam" id="PF07638"/>
    </source>
</evidence>
<keyword evidence="1" id="KW-0805">Transcription regulation</keyword>
<dbReference type="KEGG" id="abac:LuPra_02804"/>
<evidence type="ECO:0000256" key="1">
    <source>
        <dbReference type="ARBA" id="ARBA00023015"/>
    </source>
</evidence>
<dbReference type="NCBIfam" id="TIGR02937">
    <property type="entry name" value="sigma70-ECF"/>
    <property type="match status" value="1"/>
</dbReference>
<reference evidence="6" key="2">
    <citation type="submission" date="2016-04" db="EMBL/GenBank/DDBJ databases">
        <title>First Complete Genome Sequence of a Subdivision 6 Acidobacterium.</title>
        <authorList>
            <person name="Huang S."/>
            <person name="Vieira S."/>
            <person name="Bunk B."/>
            <person name="Riedel T."/>
            <person name="Sproeer C."/>
            <person name="Overmann J."/>
        </authorList>
    </citation>
    <scope>NUCLEOTIDE SEQUENCE [LARGE SCALE GENOMIC DNA]</scope>
    <source>
        <strain evidence="6">DSM 100886 HEG_-6_39</strain>
    </source>
</reference>
<dbReference type="SUPFAM" id="SSF88659">
    <property type="entry name" value="Sigma3 and sigma4 domains of RNA polymerase sigma factors"/>
    <property type="match status" value="1"/>
</dbReference>
<dbReference type="NCBIfam" id="TIGR02999">
    <property type="entry name" value="Sig-70_X6"/>
    <property type="match status" value="1"/>
</dbReference>
<accession>A0A143PLV9</accession>
<evidence type="ECO:0000313" key="5">
    <source>
        <dbReference type="EMBL" id="AMY09585.1"/>
    </source>
</evidence>
<evidence type="ECO:0000256" key="2">
    <source>
        <dbReference type="ARBA" id="ARBA00023082"/>
    </source>
</evidence>
<keyword evidence="3" id="KW-0804">Transcription</keyword>
<evidence type="ECO:0000313" key="6">
    <source>
        <dbReference type="Proteomes" id="UP000076079"/>
    </source>
</evidence>
<dbReference type="CDD" id="cd06171">
    <property type="entry name" value="Sigma70_r4"/>
    <property type="match status" value="1"/>
</dbReference>
<dbReference type="InterPro" id="IPR053812">
    <property type="entry name" value="HTH_Sigma70_ECF-like"/>
</dbReference>
<dbReference type="EMBL" id="CP015136">
    <property type="protein sequence ID" value="AMY09585.1"/>
    <property type="molecule type" value="Genomic_DNA"/>
</dbReference>
<dbReference type="Proteomes" id="UP000076079">
    <property type="component" value="Chromosome"/>
</dbReference>
<organism evidence="5 6">
    <name type="scientific">Luteitalea pratensis</name>
    <dbReference type="NCBI Taxonomy" id="1855912"/>
    <lineage>
        <taxon>Bacteria</taxon>
        <taxon>Pseudomonadati</taxon>
        <taxon>Acidobacteriota</taxon>
        <taxon>Vicinamibacteria</taxon>
        <taxon>Vicinamibacterales</taxon>
        <taxon>Vicinamibacteraceae</taxon>
        <taxon>Luteitalea</taxon>
    </lineage>
</organism>
<keyword evidence="6" id="KW-1185">Reference proteome</keyword>
<dbReference type="InterPro" id="IPR039425">
    <property type="entry name" value="RNA_pol_sigma-70-like"/>
</dbReference>
<dbReference type="Pfam" id="PF07638">
    <property type="entry name" value="Sigma70_ECF"/>
    <property type="match status" value="1"/>
</dbReference>
<dbReference type="InterPro" id="IPR013324">
    <property type="entry name" value="RNA_pol_sigma_r3/r4-like"/>
</dbReference>
<feature type="domain" description="RNA polymerase sigma-70 ECF-like HTH" evidence="4">
    <location>
        <begin position="21"/>
        <end position="198"/>
    </location>
</feature>
<dbReference type="RefSeq" id="WP_335340786.1">
    <property type="nucleotide sequence ID" value="NZ_CP015136.1"/>
</dbReference>
<dbReference type="GO" id="GO:0016987">
    <property type="term" value="F:sigma factor activity"/>
    <property type="evidence" value="ECO:0007669"/>
    <property type="project" value="UniProtKB-KW"/>
</dbReference>
<reference evidence="5 6" key="1">
    <citation type="journal article" date="2016" name="Genome Announc.">
        <title>First Complete Genome Sequence of a Subdivision 6 Acidobacterium Strain.</title>
        <authorList>
            <person name="Huang S."/>
            <person name="Vieira S."/>
            <person name="Bunk B."/>
            <person name="Riedel T."/>
            <person name="Sproer C."/>
            <person name="Overmann J."/>
        </authorList>
    </citation>
    <scope>NUCLEOTIDE SEQUENCE [LARGE SCALE GENOMIC DNA]</scope>
    <source>
        <strain evidence="6">DSM 100886 HEG_-6_39</strain>
    </source>
</reference>
<protein>
    <submittedName>
        <fullName evidence="5">RNA polymerase sigma factor</fullName>
    </submittedName>
</protein>